<feature type="transmembrane region" description="Helical" evidence="1">
    <location>
        <begin position="62"/>
        <end position="83"/>
    </location>
</feature>
<evidence type="ECO:0000313" key="3">
    <source>
        <dbReference type="EMBL" id="TRW25751.1"/>
    </source>
</evidence>
<reference evidence="3 4" key="1">
    <citation type="submission" date="2019-07" db="EMBL/GenBank/DDBJ databases">
        <title>Flavobacterium sp. nov., isolated from glacier ice.</title>
        <authorList>
            <person name="Liu Q."/>
            <person name="Xin Y.-H."/>
        </authorList>
    </citation>
    <scope>NUCLEOTIDE SEQUENCE [LARGE SCALE GENOMIC DNA]</scope>
    <source>
        <strain evidence="3 4">ZT4R6</strain>
    </source>
</reference>
<evidence type="ECO:0000313" key="4">
    <source>
        <dbReference type="Proteomes" id="UP000320643"/>
    </source>
</evidence>
<protein>
    <submittedName>
        <fullName evidence="3">PH domain-containing protein</fullName>
    </submittedName>
</protein>
<dbReference type="InterPro" id="IPR005182">
    <property type="entry name" value="YdbS-like_PH"/>
</dbReference>
<sequence length="177" mass="19797">MQEPFLNETIDTLQLPKYEGVVLTPLHPSYFKIIIFNIGLVFGLLAIGAGLGFYYLEELNPYRLTITIVYIVILLFTILINVISFKNRGFAFRAHDVIYRSGAIATTTTIIPYNRVQHVAVHEGLLSRKLGLAAVEVFTAGGNSSDIQVPGIDKDQAEKIKYLLMGKINPQQDEQQL</sequence>
<keyword evidence="1" id="KW-1133">Transmembrane helix</keyword>
<feature type="domain" description="YdbS-like PH" evidence="2">
    <location>
        <begin position="86"/>
        <end position="162"/>
    </location>
</feature>
<evidence type="ECO:0000259" key="2">
    <source>
        <dbReference type="Pfam" id="PF03703"/>
    </source>
</evidence>
<dbReference type="OrthoDB" id="1524472at2"/>
<comment type="caution">
    <text evidence="3">The sequence shown here is derived from an EMBL/GenBank/DDBJ whole genome shotgun (WGS) entry which is preliminary data.</text>
</comment>
<dbReference type="Pfam" id="PF03703">
    <property type="entry name" value="bPH_2"/>
    <property type="match status" value="1"/>
</dbReference>
<dbReference type="AlphaFoldDB" id="A0A552V5N1"/>
<organism evidence="3 4">
    <name type="scientific">Flavobacterium zepuense</name>
    <dbReference type="NCBI Taxonomy" id="2593302"/>
    <lineage>
        <taxon>Bacteria</taxon>
        <taxon>Pseudomonadati</taxon>
        <taxon>Bacteroidota</taxon>
        <taxon>Flavobacteriia</taxon>
        <taxon>Flavobacteriales</taxon>
        <taxon>Flavobacteriaceae</taxon>
        <taxon>Flavobacterium</taxon>
    </lineage>
</organism>
<name>A0A552V5N1_9FLAO</name>
<dbReference type="PANTHER" id="PTHR34473">
    <property type="entry name" value="UPF0699 TRANSMEMBRANE PROTEIN YDBS"/>
    <property type="match status" value="1"/>
</dbReference>
<gene>
    <name evidence="3" type="ORF">FMM05_05890</name>
</gene>
<proteinExistence type="predicted"/>
<feature type="transmembrane region" description="Helical" evidence="1">
    <location>
        <begin position="33"/>
        <end position="56"/>
    </location>
</feature>
<dbReference type="RefSeq" id="WP_143372415.1">
    <property type="nucleotide sequence ID" value="NZ_VJVZ01000003.1"/>
</dbReference>
<keyword evidence="1" id="KW-0812">Transmembrane</keyword>
<keyword evidence="4" id="KW-1185">Reference proteome</keyword>
<dbReference type="EMBL" id="VJVZ01000003">
    <property type="protein sequence ID" value="TRW25751.1"/>
    <property type="molecule type" value="Genomic_DNA"/>
</dbReference>
<dbReference type="Proteomes" id="UP000320643">
    <property type="component" value="Unassembled WGS sequence"/>
</dbReference>
<evidence type="ECO:0000256" key="1">
    <source>
        <dbReference type="SAM" id="Phobius"/>
    </source>
</evidence>
<dbReference type="PANTHER" id="PTHR34473:SF2">
    <property type="entry name" value="UPF0699 TRANSMEMBRANE PROTEIN YDBT"/>
    <property type="match status" value="1"/>
</dbReference>
<accession>A0A552V5N1</accession>
<keyword evidence="1" id="KW-0472">Membrane</keyword>